<dbReference type="EMBL" id="CAWUFR010000012">
    <property type="protein sequence ID" value="CAK6953262.1"/>
    <property type="molecule type" value="Genomic_DNA"/>
</dbReference>
<accession>A0AAV1N286</accession>
<protein>
    <submittedName>
        <fullName evidence="1">Ankyrin repeat domain-containing protein 2 isoform X2</fullName>
    </submittedName>
</protein>
<sequence>MDQKTGIEKKGQAEERVRRISSDLGCESLGLNAAQQLQNSETLLIAAGADTNIKNHEGVTAVQQVRQWQFHIMETLQNLMPPDNTSREE</sequence>
<proteinExistence type="predicted"/>
<evidence type="ECO:0000313" key="2">
    <source>
        <dbReference type="Proteomes" id="UP001314229"/>
    </source>
</evidence>
<reference evidence="1 2" key="1">
    <citation type="submission" date="2024-01" db="EMBL/GenBank/DDBJ databases">
        <authorList>
            <person name="Alioto T."/>
            <person name="Alioto T."/>
            <person name="Gomez Garrido J."/>
        </authorList>
    </citation>
    <scope>NUCLEOTIDE SEQUENCE [LARGE SCALE GENOMIC DNA]</scope>
</reference>
<dbReference type="Proteomes" id="UP001314229">
    <property type="component" value="Unassembled WGS sequence"/>
</dbReference>
<name>A0AAV1N286_SCOSC</name>
<organism evidence="1 2">
    <name type="scientific">Scomber scombrus</name>
    <name type="common">Atlantic mackerel</name>
    <name type="synonym">Scomber vernalis</name>
    <dbReference type="NCBI Taxonomy" id="13677"/>
    <lineage>
        <taxon>Eukaryota</taxon>
        <taxon>Metazoa</taxon>
        <taxon>Chordata</taxon>
        <taxon>Craniata</taxon>
        <taxon>Vertebrata</taxon>
        <taxon>Euteleostomi</taxon>
        <taxon>Actinopterygii</taxon>
        <taxon>Neopterygii</taxon>
        <taxon>Teleostei</taxon>
        <taxon>Neoteleostei</taxon>
        <taxon>Acanthomorphata</taxon>
        <taxon>Pelagiaria</taxon>
        <taxon>Scombriformes</taxon>
        <taxon>Scombridae</taxon>
        <taxon>Scomber</taxon>
    </lineage>
</organism>
<evidence type="ECO:0000313" key="1">
    <source>
        <dbReference type="EMBL" id="CAK6953262.1"/>
    </source>
</evidence>
<gene>
    <name evidence="1" type="ORF">FSCOSCO3_A003053</name>
</gene>
<comment type="caution">
    <text evidence="1">The sequence shown here is derived from an EMBL/GenBank/DDBJ whole genome shotgun (WGS) entry which is preliminary data.</text>
</comment>
<dbReference type="AlphaFoldDB" id="A0AAV1N286"/>
<keyword evidence="2" id="KW-1185">Reference proteome</keyword>